<feature type="non-terminal residue" evidence="1">
    <location>
        <position position="1"/>
    </location>
</feature>
<name>A0A0F9CSW2_9ZZZZ</name>
<reference evidence="1" key="1">
    <citation type="journal article" date="2015" name="Nature">
        <title>Complex archaea that bridge the gap between prokaryotes and eukaryotes.</title>
        <authorList>
            <person name="Spang A."/>
            <person name="Saw J.H."/>
            <person name="Jorgensen S.L."/>
            <person name="Zaremba-Niedzwiedzka K."/>
            <person name="Martijn J."/>
            <person name="Lind A.E."/>
            <person name="van Eijk R."/>
            <person name="Schleper C."/>
            <person name="Guy L."/>
            <person name="Ettema T.J."/>
        </authorList>
    </citation>
    <scope>NUCLEOTIDE SEQUENCE</scope>
</reference>
<comment type="caution">
    <text evidence="1">The sequence shown here is derived from an EMBL/GenBank/DDBJ whole genome shotgun (WGS) entry which is preliminary data.</text>
</comment>
<protein>
    <submittedName>
        <fullName evidence="1">Uncharacterized protein</fullName>
    </submittedName>
</protein>
<gene>
    <name evidence="1" type="ORF">LCGC14_2630290</name>
</gene>
<proteinExistence type="predicted"/>
<evidence type="ECO:0000313" key="1">
    <source>
        <dbReference type="EMBL" id="KKK99681.1"/>
    </source>
</evidence>
<accession>A0A0F9CSW2</accession>
<dbReference type="AlphaFoldDB" id="A0A0F9CSW2"/>
<organism evidence="1">
    <name type="scientific">marine sediment metagenome</name>
    <dbReference type="NCBI Taxonomy" id="412755"/>
    <lineage>
        <taxon>unclassified sequences</taxon>
        <taxon>metagenomes</taxon>
        <taxon>ecological metagenomes</taxon>
    </lineage>
</organism>
<sequence length="287" mass="34199">YKINKYITLDLQQGKTKILLEGSEFLVCKAVFVDINRNMEEIIYNSIDEVVDDDDTRVFVPISPEEEFWVHCSNLQAWAENNYNTALLHSNIAFPLLEELTRLGDPLAIRVFKDEVVKRLTSDHMPTVFYLLKHWYLDIFTEEEYDLILGIVKEKSYSIDKSILDMVFISSDFDEVPPLDRFRLKAIIFLIEHPKINLLELLIKFGQSYIEKFRFWILNTLKQLLKHHPDFFREKVELLLKGKTLPSPKDIKIEREFNGTKYYEHRLDYSNMNEFSILLYLRYKLKI</sequence>
<dbReference type="EMBL" id="LAZR01045099">
    <property type="protein sequence ID" value="KKK99681.1"/>
    <property type="molecule type" value="Genomic_DNA"/>
</dbReference>